<feature type="transmembrane region" description="Helical" evidence="1">
    <location>
        <begin position="12"/>
        <end position="38"/>
    </location>
</feature>
<keyword evidence="1" id="KW-1133">Transmembrane helix</keyword>
<organism evidence="2 3">
    <name type="scientific">Peribacillus deserti</name>
    <dbReference type="NCBI Taxonomy" id="673318"/>
    <lineage>
        <taxon>Bacteria</taxon>
        <taxon>Bacillati</taxon>
        <taxon>Bacillota</taxon>
        <taxon>Bacilli</taxon>
        <taxon>Bacillales</taxon>
        <taxon>Bacillaceae</taxon>
        <taxon>Peribacillus</taxon>
    </lineage>
</organism>
<name>A0ABS2QK23_9BACI</name>
<evidence type="ECO:0000313" key="3">
    <source>
        <dbReference type="Proteomes" id="UP000823486"/>
    </source>
</evidence>
<feature type="transmembrane region" description="Helical" evidence="1">
    <location>
        <begin position="68"/>
        <end position="84"/>
    </location>
</feature>
<evidence type="ECO:0000313" key="2">
    <source>
        <dbReference type="EMBL" id="MBM7693360.1"/>
    </source>
</evidence>
<accession>A0ABS2QK23</accession>
<keyword evidence="1" id="KW-0812">Transmembrane</keyword>
<proteinExistence type="predicted"/>
<keyword evidence="1" id="KW-0472">Membrane</keyword>
<dbReference type="Proteomes" id="UP000823486">
    <property type="component" value="Unassembled WGS sequence"/>
</dbReference>
<dbReference type="EMBL" id="JAFBFI010000012">
    <property type="protein sequence ID" value="MBM7693360.1"/>
    <property type="molecule type" value="Genomic_DNA"/>
</dbReference>
<feature type="transmembrane region" description="Helical" evidence="1">
    <location>
        <begin position="122"/>
        <end position="148"/>
    </location>
</feature>
<evidence type="ECO:0000256" key="1">
    <source>
        <dbReference type="SAM" id="Phobius"/>
    </source>
</evidence>
<protein>
    <recommendedName>
        <fullName evidence="4">DUF4129 domain-containing protein</fullName>
    </recommendedName>
</protein>
<gene>
    <name evidence="2" type="ORF">JOC77_002800</name>
</gene>
<sequence>MLSLLVDFFVQLFSFIVLVKFNNEAIFAALIPASFAVYYLIYKRLLMLLCYCLLFVGSIFFRLALPSVLEWIVLGGVLLLHLFVSSRTKRIGVYRIEGILSASAAGFMLLYIVPFVTTTLKAILSLIATLLAWIVSGPLVFLVGLINFRGGKEMEERLQNLLKKSPEKAPEFTGESGNNILIYSVLAILALVVIFLIIRMAKKRLNIYSLSSITKNISIYEGTSSLPGRLTATKDAVRKIVFNWEKKLAAPYTRNSGESFSAWIMRISSDFLNDLDTNLLISIYSGVRYKDQAADNSDVKKFKQEMNKFAQLRKPAKS</sequence>
<evidence type="ECO:0008006" key="4">
    <source>
        <dbReference type="Google" id="ProtNLM"/>
    </source>
</evidence>
<comment type="caution">
    <text evidence="2">The sequence shown here is derived from an EMBL/GenBank/DDBJ whole genome shotgun (WGS) entry which is preliminary data.</text>
</comment>
<feature type="transmembrane region" description="Helical" evidence="1">
    <location>
        <begin position="180"/>
        <end position="201"/>
    </location>
</feature>
<dbReference type="RefSeq" id="WP_204544061.1">
    <property type="nucleotide sequence ID" value="NZ_JAFBFI010000012.1"/>
</dbReference>
<reference evidence="2 3" key="1">
    <citation type="submission" date="2021-01" db="EMBL/GenBank/DDBJ databases">
        <title>Genomic Encyclopedia of Type Strains, Phase IV (KMG-IV): sequencing the most valuable type-strain genomes for metagenomic binning, comparative biology and taxonomic classification.</title>
        <authorList>
            <person name="Goeker M."/>
        </authorList>
    </citation>
    <scope>NUCLEOTIDE SEQUENCE [LARGE SCALE GENOMIC DNA]</scope>
    <source>
        <strain evidence="2 3">DSM 105482</strain>
    </source>
</reference>
<feature type="transmembrane region" description="Helical" evidence="1">
    <location>
        <begin position="45"/>
        <end position="62"/>
    </location>
</feature>
<feature type="transmembrane region" description="Helical" evidence="1">
    <location>
        <begin position="96"/>
        <end position="116"/>
    </location>
</feature>
<keyword evidence="3" id="KW-1185">Reference proteome</keyword>